<evidence type="ECO:0000313" key="1">
    <source>
        <dbReference type="EMBL" id="VAW65959.1"/>
    </source>
</evidence>
<dbReference type="Gene3D" id="3.40.50.300">
    <property type="entry name" value="P-loop containing nucleotide triphosphate hydrolases"/>
    <property type="match status" value="1"/>
</dbReference>
<dbReference type="InterPro" id="IPR027417">
    <property type="entry name" value="P-loop_NTPase"/>
</dbReference>
<proteinExistence type="predicted"/>
<sequence length="319" mass="37434">MKLTYITSSSFSGSTLLSFILNSNPEISTISEFDIMETIQNNPNYLCSCGDKLRECDFFNRLKNALIKEGINFKLDDMDLMFYITENERINRYLTQKIPFFNSSMLESLRDRILSVFPMYNKRISDILYRNDLFMKKVVELQKGSVFLDANKNPYRLKFLSKQHDTTAIYLYKNGIAGAYSFLKASKILDKHTISFEDACTRWFVEQITINRCINDIKSVKKINLPYSDLCKEPEICVQNICSMLNIEHSSLDNFQHAEHHIIGNVMRTSGINSIKESLDWKEKLTEQNYNIYRKIYKKYINKLSKENSSIVDNIWFEE</sequence>
<reference evidence="1" key="1">
    <citation type="submission" date="2018-06" db="EMBL/GenBank/DDBJ databases">
        <authorList>
            <person name="Zhirakovskaya E."/>
        </authorList>
    </citation>
    <scope>NUCLEOTIDE SEQUENCE</scope>
</reference>
<organism evidence="1">
    <name type="scientific">hydrothermal vent metagenome</name>
    <dbReference type="NCBI Taxonomy" id="652676"/>
    <lineage>
        <taxon>unclassified sequences</taxon>
        <taxon>metagenomes</taxon>
        <taxon>ecological metagenomes</taxon>
    </lineage>
</organism>
<dbReference type="EMBL" id="UOFI01000071">
    <property type="protein sequence ID" value="VAW65959.1"/>
    <property type="molecule type" value="Genomic_DNA"/>
</dbReference>
<protein>
    <recommendedName>
        <fullName evidence="2">Sulfotransferase domain-containing protein</fullName>
    </recommendedName>
</protein>
<dbReference type="SUPFAM" id="SSF52540">
    <property type="entry name" value="P-loop containing nucleoside triphosphate hydrolases"/>
    <property type="match status" value="1"/>
</dbReference>
<evidence type="ECO:0008006" key="2">
    <source>
        <dbReference type="Google" id="ProtNLM"/>
    </source>
</evidence>
<name>A0A3B0XVJ7_9ZZZZ</name>
<gene>
    <name evidence="1" type="ORF">MNBD_GAMMA09-239</name>
</gene>
<dbReference type="AlphaFoldDB" id="A0A3B0XVJ7"/>
<accession>A0A3B0XVJ7</accession>